<evidence type="ECO:0000313" key="1">
    <source>
        <dbReference type="EMBL" id="KAL3574399.1"/>
    </source>
</evidence>
<sequence>MVKPKRLLGLLLRLIAFGATLAAVIIMATSREKGSFFALSYEAKYSDTPAFKYFVIANAIVTVYGFLALFVPSESPLWRLVLALDLVFTMLLISSISAALAVAQVGKKGNSSAGWLPVCGQVTKYCNQVTGALVADSRRRLCLSSGIRRREDNILADLTSYRTFLLINVMATEMPFITPISSLNSASQAHTRSDFHDHGLQSSVVGKREQSLCPPRISTMPEEGQGVIIFSCKMSLGFFPLQR</sequence>
<dbReference type="EMBL" id="RCHU02000013">
    <property type="protein sequence ID" value="KAL3574399.1"/>
    <property type="molecule type" value="Genomic_DNA"/>
</dbReference>
<reference evidence="1 2" key="1">
    <citation type="journal article" date="2024" name="Plant Biotechnol. J.">
        <title>Genome and CRISPR/Cas9 system of a widespread forest tree (Populus alba) in the world.</title>
        <authorList>
            <person name="Liu Y.J."/>
            <person name="Jiang P.F."/>
            <person name="Han X.M."/>
            <person name="Li X.Y."/>
            <person name="Wang H.M."/>
            <person name="Wang Y.J."/>
            <person name="Wang X.X."/>
            <person name="Zeng Q.Y."/>
        </authorList>
    </citation>
    <scope>NUCLEOTIDE SEQUENCE [LARGE SCALE GENOMIC DNA]</scope>
    <source>
        <strain evidence="2">cv. PAL-ZL1</strain>
    </source>
</reference>
<accession>A0ACC4B7L7</accession>
<keyword evidence="2" id="KW-1185">Reference proteome</keyword>
<organism evidence="1 2">
    <name type="scientific">Populus alba</name>
    <name type="common">White poplar</name>
    <dbReference type="NCBI Taxonomy" id="43335"/>
    <lineage>
        <taxon>Eukaryota</taxon>
        <taxon>Viridiplantae</taxon>
        <taxon>Streptophyta</taxon>
        <taxon>Embryophyta</taxon>
        <taxon>Tracheophyta</taxon>
        <taxon>Spermatophyta</taxon>
        <taxon>Magnoliopsida</taxon>
        <taxon>eudicotyledons</taxon>
        <taxon>Gunneridae</taxon>
        <taxon>Pentapetalae</taxon>
        <taxon>rosids</taxon>
        <taxon>fabids</taxon>
        <taxon>Malpighiales</taxon>
        <taxon>Salicaceae</taxon>
        <taxon>Saliceae</taxon>
        <taxon>Populus</taxon>
    </lineage>
</organism>
<evidence type="ECO:0000313" key="2">
    <source>
        <dbReference type="Proteomes" id="UP000309997"/>
    </source>
</evidence>
<comment type="caution">
    <text evidence="1">The sequence shown here is derived from an EMBL/GenBank/DDBJ whole genome shotgun (WGS) entry which is preliminary data.</text>
</comment>
<proteinExistence type="predicted"/>
<name>A0ACC4B7L7_POPAL</name>
<gene>
    <name evidence="1" type="ORF">D5086_025012</name>
</gene>
<dbReference type="Proteomes" id="UP000309997">
    <property type="component" value="Unassembled WGS sequence"/>
</dbReference>
<protein>
    <submittedName>
        <fullName evidence="1">Uncharacterized protein</fullName>
    </submittedName>
</protein>